<sequence length="114" mass="13325">MAYSIKKEEAIKYEPNELRSFHLFTHEWIDNLNFTFKPHDFLPNANPYIQVAEELFRDAGWNGDGEIQLIWVPPFVLSAGFTLSEEALGIVIWHVKQEEDGISWLLSPKELPFY</sequence>
<dbReference type="Proteomes" id="UP001430919">
    <property type="component" value="Unassembled WGS sequence"/>
</dbReference>
<accession>A0ABS8MQD7</accession>
<dbReference type="EMBL" id="JAJJMO010000001">
    <property type="protein sequence ID" value="MCC9070873.1"/>
    <property type="molecule type" value="Genomic_DNA"/>
</dbReference>
<proteinExistence type="predicted"/>
<protein>
    <submittedName>
        <fullName evidence="1">Uncharacterized protein</fullName>
    </submittedName>
</protein>
<evidence type="ECO:0000313" key="2">
    <source>
        <dbReference type="Proteomes" id="UP001430919"/>
    </source>
</evidence>
<organism evidence="1 2">
    <name type="scientific">Flavobacterium pisciphilum</name>
    <dbReference type="NCBI Taxonomy" id="2893755"/>
    <lineage>
        <taxon>Bacteria</taxon>
        <taxon>Pseudomonadati</taxon>
        <taxon>Bacteroidota</taxon>
        <taxon>Flavobacteriia</taxon>
        <taxon>Flavobacteriales</taxon>
        <taxon>Flavobacteriaceae</taxon>
        <taxon>Flavobacterium</taxon>
    </lineage>
</organism>
<dbReference type="RefSeq" id="WP_229987537.1">
    <property type="nucleotide sequence ID" value="NZ_JAJJMO010000001.1"/>
</dbReference>
<comment type="caution">
    <text evidence="1">The sequence shown here is derived from an EMBL/GenBank/DDBJ whole genome shotgun (WGS) entry which is preliminary data.</text>
</comment>
<name>A0ABS8MQD7_9FLAO</name>
<evidence type="ECO:0000313" key="1">
    <source>
        <dbReference type="EMBL" id="MCC9070873.1"/>
    </source>
</evidence>
<reference evidence="1" key="1">
    <citation type="submission" date="2021-11" db="EMBL/GenBank/DDBJ databases">
        <title>Description of novel Flavobacterium species.</title>
        <authorList>
            <person name="Saticioglu I.B."/>
            <person name="Ay H."/>
            <person name="Altun S."/>
            <person name="Duman M."/>
        </authorList>
    </citation>
    <scope>NUCLEOTIDE SEQUENCE</scope>
    <source>
        <strain evidence="1">F-65</strain>
    </source>
</reference>
<gene>
    <name evidence="1" type="ORF">LNQ49_04585</name>
</gene>
<keyword evidence="2" id="KW-1185">Reference proteome</keyword>